<evidence type="ECO:0008006" key="4">
    <source>
        <dbReference type="Google" id="ProtNLM"/>
    </source>
</evidence>
<dbReference type="EMBL" id="JACKTY010000020">
    <property type="protein sequence ID" value="MCV7226039.1"/>
    <property type="molecule type" value="Genomic_DNA"/>
</dbReference>
<comment type="caution">
    <text evidence="2">The sequence shown here is derived from an EMBL/GenBank/DDBJ whole genome shotgun (WGS) entry which is preliminary data.</text>
</comment>
<protein>
    <recommendedName>
        <fullName evidence="4">Transmembrane protein</fullName>
    </recommendedName>
</protein>
<keyword evidence="1" id="KW-0472">Membrane</keyword>
<evidence type="ECO:0000313" key="3">
    <source>
        <dbReference type="Proteomes" id="UP001526201"/>
    </source>
</evidence>
<organism evidence="2 3">
    <name type="scientific">Mycolicibacterium komossense</name>
    <dbReference type="NCBI Taxonomy" id="1779"/>
    <lineage>
        <taxon>Bacteria</taxon>
        <taxon>Bacillati</taxon>
        <taxon>Actinomycetota</taxon>
        <taxon>Actinomycetes</taxon>
        <taxon>Mycobacteriales</taxon>
        <taxon>Mycobacteriaceae</taxon>
        <taxon>Mycolicibacterium</taxon>
    </lineage>
</organism>
<accession>A0ABT3C993</accession>
<evidence type="ECO:0000313" key="2">
    <source>
        <dbReference type="EMBL" id="MCV7226039.1"/>
    </source>
</evidence>
<keyword evidence="1" id="KW-0812">Transmembrane</keyword>
<dbReference type="RefSeq" id="WP_264066870.1">
    <property type="nucleotide sequence ID" value="NZ_JACKTY010000020.1"/>
</dbReference>
<dbReference type="Proteomes" id="UP001526201">
    <property type="component" value="Unassembled WGS sequence"/>
</dbReference>
<name>A0ABT3C993_9MYCO</name>
<dbReference type="InterPro" id="IPR039708">
    <property type="entry name" value="MT1774/Rv1733c-like"/>
</dbReference>
<sequence length="201" mass="21096">MFARAFGRNPLLRWTDRVEACLILFASLLALAAGPGCVAEGAAVYQSQAQLYAEQSLARHIVTASVVETDPMPHLSHTTTLPVLALWTVGDDGARGGERAVSRTAWINGDRTLKAGAHVDIWVDDSGVPVDPPMPAYQAGLDAIAAGAGLWGAVALGLVAAIAMLRSPIDQIRCAQLEREMEAFAGGGRSEGGTSRPPRGR</sequence>
<evidence type="ECO:0000256" key="1">
    <source>
        <dbReference type="SAM" id="Phobius"/>
    </source>
</evidence>
<dbReference type="PANTHER" id="PTHR42305">
    <property type="entry name" value="MEMBRANE PROTEIN RV1733C-RELATED"/>
    <property type="match status" value="1"/>
</dbReference>
<gene>
    <name evidence="2" type="ORF">H7J73_08330</name>
</gene>
<feature type="transmembrane region" description="Helical" evidence="1">
    <location>
        <begin position="143"/>
        <end position="165"/>
    </location>
</feature>
<keyword evidence="1" id="KW-1133">Transmembrane helix</keyword>
<reference evidence="2 3" key="1">
    <citation type="journal article" date="2022" name="BMC Genomics">
        <title>Comparative genome analysis of mycobacteria focusing on tRNA and non-coding RNA.</title>
        <authorList>
            <person name="Behra P.R.K."/>
            <person name="Pettersson B.M.F."/>
            <person name="Ramesh M."/>
            <person name="Das S."/>
            <person name="Dasgupta S."/>
            <person name="Kirsebom L.A."/>
        </authorList>
    </citation>
    <scope>NUCLEOTIDE SEQUENCE [LARGE SCALE GENOMIC DNA]</scope>
    <source>
        <strain evidence="2 3">DSM 44078</strain>
    </source>
</reference>
<dbReference type="PANTHER" id="PTHR42305:SF1">
    <property type="entry name" value="MEMBRANE PROTEIN RV1733C-RELATED"/>
    <property type="match status" value="1"/>
</dbReference>
<proteinExistence type="predicted"/>
<keyword evidence="3" id="KW-1185">Reference proteome</keyword>